<feature type="transmembrane region" description="Helical" evidence="1">
    <location>
        <begin position="406"/>
        <end position="424"/>
    </location>
</feature>
<feature type="transmembrane region" description="Helical" evidence="1">
    <location>
        <begin position="43"/>
        <end position="65"/>
    </location>
</feature>
<feature type="transmembrane region" description="Helical" evidence="1">
    <location>
        <begin position="86"/>
        <end position="105"/>
    </location>
</feature>
<keyword evidence="1" id="KW-0812">Transmembrane</keyword>
<evidence type="ECO:0000313" key="3">
    <source>
        <dbReference type="Proteomes" id="UP000287872"/>
    </source>
</evidence>
<evidence type="ECO:0000313" key="2">
    <source>
        <dbReference type="EMBL" id="GCD09911.1"/>
    </source>
</evidence>
<keyword evidence="1" id="KW-0472">Membrane</keyword>
<organism evidence="2 3">
    <name type="scientific">Clostridium tagluense</name>
    <dbReference type="NCBI Taxonomy" id="360422"/>
    <lineage>
        <taxon>Bacteria</taxon>
        <taxon>Bacillati</taxon>
        <taxon>Bacillota</taxon>
        <taxon>Clostridia</taxon>
        <taxon>Eubacteriales</taxon>
        <taxon>Clostridiaceae</taxon>
        <taxon>Clostridium</taxon>
    </lineage>
</organism>
<evidence type="ECO:0000256" key="1">
    <source>
        <dbReference type="SAM" id="Phobius"/>
    </source>
</evidence>
<feature type="transmembrane region" description="Helical" evidence="1">
    <location>
        <begin position="436"/>
        <end position="456"/>
    </location>
</feature>
<feature type="transmembrane region" description="Helical" evidence="1">
    <location>
        <begin position="18"/>
        <end position="37"/>
    </location>
</feature>
<feature type="transmembrane region" description="Helical" evidence="1">
    <location>
        <begin position="216"/>
        <end position="236"/>
    </location>
</feature>
<feature type="transmembrane region" description="Helical" evidence="1">
    <location>
        <begin position="185"/>
        <end position="204"/>
    </location>
</feature>
<proteinExistence type="predicted"/>
<reference evidence="2 3" key="1">
    <citation type="submission" date="2018-11" db="EMBL/GenBank/DDBJ databases">
        <title>Genome sequencing and assembly of Clostridium tagluense strain A121.</title>
        <authorList>
            <person name="Murakami T."/>
            <person name="Segawa T."/>
            <person name="Shcherbakova V.A."/>
            <person name="Mori H."/>
            <person name="Yoshimura Y."/>
        </authorList>
    </citation>
    <scope>NUCLEOTIDE SEQUENCE [LARGE SCALE GENOMIC DNA]</scope>
    <source>
        <strain evidence="2 3">A121</strain>
    </source>
</reference>
<dbReference type="Proteomes" id="UP000287872">
    <property type="component" value="Unassembled WGS sequence"/>
</dbReference>
<feature type="transmembrane region" description="Helical" evidence="1">
    <location>
        <begin position="256"/>
        <end position="285"/>
    </location>
</feature>
<feature type="transmembrane region" description="Helical" evidence="1">
    <location>
        <begin position="340"/>
        <end position="359"/>
    </location>
</feature>
<dbReference type="AlphaFoldDB" id="A0A401UK25"/>
<feature type="transmembrane region" description="Helical" evidence="1">
    <location>
        <begin position="379"/>
        <end position="400"/>
    </location>
</feature>
<feature type="transmembrane region" description="Helical" evidence="1">
    <location>
        <begin position="125"/>
        <end position="146"/>
    </location>
</feature>
<dbReference type="Pfam" id="PF07556">
    <property type="entry name" value="DUF1538"/>
    <property type="match status" value="2"/>
</dbReference>
<feature type="transmembrane region" description="Helical" evidence="1">
    <location>
        <begin position="158"/>
        <end position="179"/>
    </location>
</feature>
<feature type="transmembrane region" description="Helical" evidence="1">
    <location>
        <begin position="305"/>
        <end position="328"/>
    </location>
</feature>
<accession>A0A401UK25</accession>
<dbReference type="InterPro" id="IPR011435">
    <property type="entry name" value="UmpAB"/>
</dbReference>
<feature type="transmembrane region" description="Helical" evidence="1">
    <location>
        <begin position="468"/>
        <end position="489"/>
    </location>
</feature>
<comment type="caution">
    <text evidence="2">The sequence shown here is derived from an EMBL/GenBank/DDBJ whole genome shotgun (WGS) entry which is preliminary data.</text>
</comment>
<dbReference type="EMBL" id="BHYK01000007">
    <property type="protein sequence ID" value="GCD09911.1"/>
    <property type="molecule type" value="Genomic_DNA"/>
</dbReference>
<gene>
    <name evidence="2" type="ORF">Ctaglu_15340</name>
</gene>
<sequence length="509" mass="54207">MNGRDVYLNILIKKFKEVLFSVLPITLIVLLLNFTIIPLETHLILRFLLGTIFIVFGLSVFLFGVDIGVTPIGTLMGNSLAKTNKIIVLCISGLILGFFITIAEPDLHILAGQVSAVTSGVITKLSILVIVSIGIAIMLSVGLLRIVYNKSLHKMLTIIYLVIFALSLFTSSEFLAISFDASGATTGAMTVPFILALALGVSSLKKDGIASEEDSFGLVAIASTGAILSVIIMSIISTSDKVTGSLTNSALGSTSIINPFIEILPAKIVEVFFTLLPLLLLFFIFNKISFKLSKKSFSNILKGLLYSYIGLVLFLTGVNAGFIEIGRVVGYSVASLNSNWILILVGFILGLVVILAEPAVHVLTDQIEAVTHGHIKKNVVILTLSIGVAFAVALSMLRIIIPEIQLWHFLLPGYTISVIMSYFVPKLFVGIAFDSGGVASGPMTATFILAFAQGAADSIEGANVLIDGFGIIAMVALTPLIALQVLGLISKNKGKKASTNAKQSKIETN</sequence>
<protein>
    <submittedName>
        <fullName evidence="2">Membrane protein</fullName>
    </submittedName>
</protein>
<keyword evidence="1" id="KW-1133">Transmembrane helix</keyword>
<keyword evidence="3" id="KW-1185">Reference proteome</keyword>
<name>A0A401UK25_9CLOT</name>